<feature type="transmembrane region" description="Helical" evidence="9">
    <location>
        <begin position="86"/>
        <end position="105"/>
    </location>
</feature>
<dbReference type="InterPro" id="IPR003593">
    <property type="entry name" value="AAA+_ATPase"/>
</dbReference>
<evidence type="ECO:0000259" key="10">
    <source>
        <dbReference type="PROSITE" id="PS50893"/>
    </source>
</evidence>
<dbReference type="FunFam" id="3.40.50.300:FF:000421">
    <property type="entry name" value="Branched-chain amino acid ABC transporter ATP-binding protein"/>
    <property type="match status" value="1"/>
</dbReference>
<dbReference type="Pfam" id="PF00005">
    <property type="entry name" value="ABC_tran"/>
    <property type="match status" value="1"/>
</dbReference>
<dbReference type="Proteomes" id="UP000053791">
    <property type="component" value="Unassembled WGS sequence"/>
</dbReference>
<dbReference type="InterPro" id="IPR003439">
    <property type="entry name" value="ABC_transporter-like_ATP-bd"/>
</dbReference>
<dbReference type="GO" id="GO:0005524">
    <property type="term" value="F:ATP binding"/>
    <property type="evidence" value="ECO:0007669"/>
    <property type="project" value="UniProtKB-KW"/>
</dbReference>
<organism evidence="11 12">
    <name type="scientific">Ruegeria marisrubri</name>
    <dbReference type="NCBI Taxonomy" id="1685379"/>
    <lineage>
        <taxon>Bacteria</taxon>
        <taxon>Pseudomonadati</taxon>
        <taxon>Pseudomonadota</taxon>
        <taxon>Alphaproteobacteria</taxon>
        <taxon>Rhodobacterales</taxon>
        <taxon>Roseobacteraceae</taxon>
        <taxon>Ruegeria</taxon>
    </lineage>
</organism>
<keyword evidence="7 9" id="KW-1133">Transmembrane helix</keyword>
<dbReference type="Gene3D" id="3.40.50.300">
    <property type="entry name" value="P-loop containing nucleotide triphosphate hydrolases"/>
    <property type="match status" value="1"/>
</dbReference>
<protein>
    <recommendedName>
        <fullName evidence="10">ABC transporter domain-containing protein</fullName>
    </recommendedName>
</protein>
<keyword evidence="8 9" id="KW-0472">Membrane</keyword>
<feature type="domain" description="ABC transporter" evidence="10">
    <location>
        <begin position="346"/>
        <end position="591"/>
    </location>
</feature>
<evidence type="ECO:0000256" key="9">
    <source>
        <dbReference type="SAM" id="Phobius"/>
    </source>
</evidence>
<dbReference type="OrthoDB" id="9806149at2"/>
<keyword evidence="12" id="KW-1185">Reference proteome</keyword>
<gene>
    <name evidence="11" type="ORF">AVO45_18665</name>
</gene>
<dbReference type="PANTHER" id="PTHR45772:SF2">
    <property type="entry name" value="ABC TRANSPORTER ATP-BINDING PROTEIN"/>
    <property type="match status" value="1"/>
</dbReference>
<reference evidence="11 12" key="1">
    <citation type="submission" date="2015-12" db="EMBL/GenBank/DDBJ databases">
        <authorList>
            <person name="Shamseldin A."/>
            <person name="Moawad H."/>
            <person name="Abd El-Rahim W.M."/>
            <person name="Sadowsky M.J."/>
        </authorList>
    </citation>
    <scope>NUCLEOTIDE SEQUENCE [LARGE SCALE GENOMIC DNA]</scope>
    <source>
        <strain evidence="11 12">ZGT118</strain>
    </source>
</reference>
<dbReference type="InterPro" id="IPR027417">
    <property type="entry name" value="P-loop_NTPase"/>
</dbReference>
<evidence type="ECO:0000256" key="7">
    <source>
        <dbReference type="ARBA" id="ARBA00022989"/>
    </source>
</evidence>
<evidence type="ECO:0000256" key="6">
    <source>
        <dbReference type="ARBA" id="ARBA00022840"/>
    </source>
</evidence>
<dbReference type="CDD" id="cd06581">
    <property type="entry name" value="TM_PBP1_LivM_like"/>
    <property type="match status" value="1"/>
</dbReference>
<dbReference type="PROSITE" id="PS50893">
    <property type="entry name" value="ABC_TRANSPORTER_2"/>
    <property type="match status" value="1"/>
</dbReference>
<dbReference type="InterPro" id="IPR001851">
    <property type="entry name" value="ABC_transp_permease"/>
</dbReference>
<feature type="transmembrane region" description="Helical" evidence="9">
    <location>
        <begin position="157"/>
        <end position="177"/>
    </location>
</feature>
<sequence length="593" mass="63288">MKRELSLRFIAAFTVVGLILAPHVFGRFTVSLFNDIGMATLVVLGLVLLSGIGGVISFGQAAFVGIAAYASAWLNTSLGFSPWLGLFFAVGFTATSALIIGALTLRLGGHYLPLSTIAWGLSVPLLFGNIAALGRHSGIIDIAPLQIGGWELLSPVAAFYVIWALVGLVAIFCYNLLDSRTGRVLRAVRGGKVLLASFGADIFLARLKLFVLSAMIAAIAGWLYAHVNRFVSPAPFSLHASIEYVFMMVVGGIADLAGAFAGATVVIALRSVLQDVLPIFSDYAAQIQSVVFSILFILLLHHARGGLLKVLSPWLERKPVRNKVGWAETASSLKRRDLPAKGAPLLKVEGVVKRFRGLVAVNEVSFDISAGEIVGLIGPNGAGKSTMFNLLTGTLPLSGGRIEFLGTEISGKSQKEIALMGIARTFQHVKLRPQMSVLENVALGAHARASSGFLRGGLNLDSTEEASIFAEARHQISRIGLSQRELDNAGSLPLGLQRMVEIARSLASDPMLLILDEPAAGLRKAEKRALSDLLARLREEGVTILIVEHDMEFVMNLVDRLVVMNFGTRLFEGDPAAARADCGVRAAYLGEAA</sequence>
<dbReference type="GO" id="GO:0015658">
    <property type="term" value="F:branched-chain amino acid transmembrane transporter activity"/>
    <property type="evidence" value="ECO:0007669"/>
    <property type="project" value="InterPro"/>
</dbReference>
<keyword evidence="3" id="KW-1003">Cell membrane</keyword>
<dbReference type="SUPFAM" id="SSF52540">
    <property type="entry name" value="P-loop containing nucleoside triphosphate hydrolases"/>
    <property type="match status" value="1"/>
</dbReference>
<evidence type="ECO:0000256" key="5">
    <source>
        <dbReference type="ARBA" id="ARBA00022741"/>
    </source>
</evidence>
<keyword evidence="6" id="KW-0067">ATP-binding</keyword>
<feature type="transmembrane region" description="Helical" evidence="9">
    <location>
        <begin position="36"/>
        <end position="56"/>
    </location>
</feature>
<dbReference type="Pfam" id="PF02653">
    <property type="entry name" value="BPD_transp_2"/>
    <property type="match status" value="1"/>
</dbReference>
<dbReference type="AlphaFoldDB" id="A0A0X3U7L3"/>
<evidence type="ECO:0000256" key="1">
    <source>
        <dbReference type="ARBA" id="ARBA00004651"/>
    </source>
</evidence>
<keyword evidence="4 9" id="KW-0812">Transmembrane</keyword>
<name>A0A0X3U7L3_9RHOB</name>
<evidence type="ECO:0000256" key="4">
    <source>
        <dbReference type="ARBA" id="ARBA00022692"/>
    </source>
</evidence>
<feature type="transmembrane region" description="Helical" evidence="9">
    <location>
        <begin position="280"/>
        <end position="300"/>
    </location>
</feature>
<dbReference type="CDD" id="cd03219">
    <property type="entry name" value="ABC_Mj1267_LivG_branched"/>
    <property type="match status" value="1"/>
</dbReference>
<dbReference type="EMBL" id="LQBQ01000007">
    <property type="protein sequence ID" value="KUJ83201.1"/>
    <property type="molecule type" value="Genomic_DNA"/>
</dbReference>
<evidence type="ECO:0000313" key="11">
    <source>
        <dbReference type="EMBL" id="KUJ83201.1"/>
    </source>
</evidence>
<dbReference type="STRING" id="1685379.AVO45_18665"/>
<dbReference type="RefSeq" id="WP_068345255.1">
    <property type="nucleotide sequence ID" value="NZ_LQBQ01000007.1"/>
</dbReference>
<dbReference type="GO" id="GO:0005886">
    <property type="term" value="C:plasma membrane"/>
    <property type="evidence" value="ECO:0007669"/>
    <property type="project" value="UniProtKB-SubCell"/>
</dbReference>
<feature type="transmembrane region" description="Helical" evidence="9">
    <location>
        <begin position="117"/>
        <end position="137"/>
    </location>
</feature>
<keyword evidence="5" id="KW-0547">Nucleotide-binding</keyword>
<feature type="transmembrane region" description="Helical" evidence="9">
    <location>
        <begin position="244"/>
        <end position="268"/>
    </location>
</feature>
<dbReference type="PANTHER" id="PTHR45772">
    <property type="entry name" value="CONSERVED COMPONENT OF ABC TRANSPORTER FOR NATURAL AMINO ACIDS-RELATED"/>
    <property type="match status" value="1"/>
</dbReference>
<keyword evidence="2" id="KW-0813">Transport</keyword>
<comment type="subcellular location">
    <subcellularLocation>
        <location evidence="1">Cell membrane</location>
        <topology evidence="1">Multi-pass membrane protein</topology>
    </subcellularLocation>
</comment>
<proteinExistence type="predicted"/>
<dbReference type="SMART" id="SM00382">
    <property type="entry name" value="AAA"/>
    <property type="match status" value="1"/>
</dbReference>
<feature type="transmembrane region" description="Helical" evidence="9">
    <location>
        <begin position="198"/>
        <end position="224"/>
    </location>
</feature>
<comment type="caution">
    <text evidence="11">The sequence shown here is derived from an EMBL/GenBank/DDBJ whole genome shotgun (WGS) entry which is preliminary data.</text>
</comment>
<dbReference type="InterPro" id="IPR043428">
    <property type="entry name" value="LivM-like"/>
</dbReference>
<dbReference type="GO" id="GO:0016887">
    <property type="term" value="F:ATP hydrolysis activity"/>
    <property type="evidence" value="ECO:0007669"/>
    <property type="project" value="InterPro"/>
</dbReference>
<evidence type="ECO:0000256" key="8">
    <source>
        <dbReference type="ARBA" id="ARBA00023136"/>
    </source>
</evidence>
<accession>A0A0X3U7L3</accession>
<evidence type="ECO:0000256" key="2">
    <source>
        <dbReference type="ARBA" id="ARBA00022448"/>
    </source>
</evidence>
<evidence type="ECO:0000313" key="12">
    <source>
        <dbReference type="Proteomes" id="UP000053791"/>
    </source>
</evidence>
<dbReference type="InterPro" id="IPR051120">
    <property type="entry name" value="ABC_AA/LPS_Transport"/>
</dbReference>
<evidence type="ECO:0000256" key="3">
    <source>
        <dbReference type="ARBA" id="ARBA00022475"/>
    </source>
</evidence>